<feature type="compositionally biased region" description="Polar residues" evidence="1">
    <location>
        <begin position="8"/>
        <end position="18"/>
    </location>
</feature>
<feature type="compositionally biased region" description="Polar residues" evidence="1">
    <location>
        <begin position="347"/>
        <end position="363"/>
    </location>
</feature>
<keyword evidence="4" id="KW-1185">Reference proteome</keyword>
<feature type="compositionally biased region" description="Basic residues" evidence="1">
    <location>
        <begin position="619"/>
        <end position="631"/>
    </location>
</feature>
<dbReference type="InterPro" id="IPR029341">
    <property type="entry name" value="FAM21/CAPZIP"/>
</dbReference>
<dbReference type="Proteomes" id="UP001163046">
    <property type="component" value="Unassembled WGS sequence"/>
</dbReference>
<feature type="compositionally biased region" description="Gly residues" evidence="1">
    <location>
        <begin position="35"/>
        <end position="44"/>
    </location>
</feature>
<feature type="compositionally biased region" description="Basic and acidic residues" evidence="1">
    <location>
        <begin position="409"/>
        <end position="448"/>
    </location>
</feature>
<feature type="compositionally biased region" description="Low complexity" evidence="1">
    <location>
        <begin position="231"/>
        <end position="243"/>
    </location>
</feature>
<protein>
    <submittedName>
        <fullName evidence="3">Retrograde transport, endosome to Golgi</fullName>
    </submittedName>
</protein>
<dbReference type="AlphaFoldDB" id="A0A9X0A3I0"/>
<feature type="compositionally biased region" description="Low complexity" evidence="1">
    <location>
        <begin position="455"/>
        <end position="466"/>
    </location>
</feature>
<evidence type="ECO:0000259" key="2">
    <source>
        <dbReference type="Pfam" id="PF15255"/>
    </source>
</evidence>
<organism evidence="3 4">
    <name type="scientific">Desmophyllum pertusum</name>
    <dbReference type="NCBI Taxonomy" id="174260"/>
    <lineage>
        <taxon>Eukaryota</taxon>
        <taxon>Metazoa</taxon>
        <taxon>Cnidaria</taxon>
        <taxon>Anthozoa</taxon>
        <taxon>Hexacorallia</taxon>
        <taxon>Scleractinia</taxon>
        <taxon>Caryophylliina</taxon>
        <taxon>Caryophylliidae</taxon>
        <taxon>Desmophyllum</taxon>
    </lineage>
</organism>
<accession>A0A9X0A3I0</accession>
<comment type="caution">
    <text evidence="3">The sequence shown here is derived from an EMBL/GenBank/DDBJ whole genome shotgun (WGS) entry which is preliminary data.</text>
</comment>
<feature type="compositionally biased region" description="Low complexity" evidence="1">
    <location>
        <begin position="484"/>
        <end position="496"/>
    </location>
</feature>
<feature type="compositionally biased region" description="Acidic residues" evidence="1">
    <location>
        <begin position="314"/>
        <end position="323"/>
    </location>
</feature>
<feature type="region of interest" description="Disordered" evidence="1">
    <location>
        <begin position="484"/>
        <end position="511"/>
    </location>
</feature>
<feature type="compositionally biased region" description="Acidic residues" evidence="1">
    <location>
        <begin position="84"/>
        <end position="95"/>
    </location>
</feature>
<dbReference type="OrthoDB" id="5985867at2759"/>
<evidence type="ECO:0000313" key="3">
    <source>
        <dbReference type="EMBL" id="KAJ7392702.1"/>
    </source>
</evidence>
<feature type="region of interest" description="Disordered" evidence="1">
    <location>
        <begin position="1"/>
        <end position="466"/>
    </location>
</feature>
<feature type="compositionally biased region" description="Acidic residues" evidence="1">
    <location>
        <begin position="219"/>
        <end position="230"/>
    </location>
</feature>
<evidence type="ECO:0000256" key="1">
    <source>
        <dbReference type="SAM" id="MobiDB-lite"/>
    </source>
</evidence>
<feature type="compositionally biased region" description="Basic and acidic residues" evidence="1">
    <location>
        <begin position="244"/>
        <end position="264"/>
    </location>
</feature>
<sequence length="709" mass="75136">MYSGLFGSPTNKDLTSSLTKRRESQESETKPILKTGGGGGGGRLFDGDDEDDLFSGTTSKPSSAPVAQETTKAKPSANKVDLFGGDDADDEDEGDLFSGKPAAKEPVQAPPKKKLPAGAVSMFGSSPPPLLIRKKTEDEEQDDTGLFKESKAAPPLKKTPAEVKPPPVSQPSNPKSGGGLFSDEDEEEGGGLFGAPAAKPQPKAEVKSRPKSKTTISLFDDDEQEEEEDFFAAPAPSKPNSAPAKKEPSKEKPKEEVKETKAASERSSGLFDDDDGLFNSPSSKPTPSPNATPKEERKEKTKARSSSKIQTLFDADDDDDDEGMFGGAAEDIFTASPPQSPPQSPQKSFGSVSPLSAVISQAAPSRDSKDGSQASKPKPKPTAAPQKPSLFSDEEEDLFGGKSCGGAEGRGKEGSDSRESQAEETRKRPSFIEDKNDVEKTEPAQKEKEEDDLFSAPSKPVVVKPKKPAGAVSMFGGVDLFGARSKSPPSSAAAAKPRVDPLGGDDEGEDLFASKPKVKAVQQSKPEVKLTLNLPNSVSPTSGTKAKLFPVPPSVSPRTSPLKPASGIEKLQKSLAFNPAMLRPGAAPPRREAAPIVASFDEPAKVTTLESANKDRAKIQVKRRPPTRQARRAAATTSSASEATLFGSTPNDDVAGASARVSWGGFPSPEGLEKSEVDSGQRPQRTDTRDSDMSDEFFRVLEFWIFQGH</sequence>
<evidence type="ECO:0000313" key="4">
    <source>
        <dbReference type="Proteomes" id="UP001163046"/>
    </source>
</evidence>
<feature type="compositionally biased region" description="Low complexity" evidence="1">
    <location>
        <begin position="372"/>
        <end position="389"/>
    </location>
</feature>
<dbReference type="EMBL" id="MU825400">
    <property type="protein sequence ID" value="KAJ7392702.1"/>
    <property type="molecule type" value="Genomic_DNA"/>
</dbReference>
<feature type="compositionally biased region" description="Basic and acidic residues" evidence="1">
    <location>
        <begin position="20"/>
        <end position="31"/>
    </location>
</feature>
<gene>
    <name evidence="3" type="primary">FAM21A_2</name>
    <name evidence="3" type="ORF">OS493_010353</name>
</gene>
<feature type="region of interest" description="Disordered" evidence="1">
    <location>
        <begin position="531"/>
        <end position="565"/>
    </location>
</feature>
<feature type="domain" description="FAM21/CAPZIP" evidence="2">
    <location>
        <begin position="599"/>
        <end position="644"/>
    </location>
</feature>
<feature type="compositionally biased region" description="Polar residues" evidence="1">
    <location>
        <begin position="533"/>
        <end position="544"/>
    </location>
</feature>
<proteinExistence type="predicted"/>
<feature type="compositionally biased region" description="Low complexity" evidence="1">
    <location>
        <begin position="632"/>
        <end position="641"/>
    </location>
</feature>
<name>A0A9X0A3I0_9CNID</name>
<feature type="compositionally biased region" description="Basic and acidic residues" evidence="1">
    <location>
        <begin position="671"/>
        <end position="693"/>
    </location>
</feature>
<feature type="region of interest" description="Disordered" evidence="1">
    <location>
        <begin position="603"/>
        <end position="693"/>
    </location>
</feature>
<reference evidence="3" key="1">
    <citation type="submission" date="2023-01" db="EMBL/GenBank/DDBJ databases">
        <title>Genome assembly of the deep-sea coral Lophelia pertusa.</title>
        <authorList>
            <person name="Herrera S."/>
            <person name="Cordes E."/>
        </authorList>
    </citation>
    <scope>NUCLEOTIDE SEQUENCE</scope>
    <source>
        <strain evidence="3">USNM1676648</strain>
        <tissue evidence="3">Polyp</tissue>
    </source>
</reference>
<dbReference type="Pfam" id="PF15255">
    <property type="entry name" value="CAP-ZIP_m"/>
    <property type="match status" value="1"/>
</dbReference>